<protein>
    <submittedName>
        <fullName evidence="1">Uncharacterized protein</fullName>
    </submittedName>
</protein>
<dbReference type="Proteomes" id="UP000093819">
    <property type="component" value="Unassembled WGS sequence"/>
</dbReference>
<comment type="caution">
    <text evidence="1">The sequence shown here is derived from an EMBL/GenBank/DDBJ whole genome shotgun (WGS) entry which is preliminary data.</text>
</comment>
<evidence type="ECO:0000313" key="2">
    <source>
        <dbReference type="Proteomes" id="UP000093819"/>
    </source>
</evidence>
<accession>A0A1A3NM84</accession>
<dbReference type="EMBL" id="LZLR01000110">
    <property type="protein sequence ID" value="OBK21447.1"/>
    <property type="molecule type" value="Genomic_DNA"/>
</dbReference>
<name>A0A1A3NM84_MYCAS</name>
<organism evidence="1 2">
    <name type="scientific">Mycobacterium asiaticum</name>
    <dbReference type="NCBI Taxonomy" id="1790"/>
    <lineage>
        <taxon>Bacteria</taxon>
        <taxon>Bacillati</taxon>
        <taxon>Actinomycetota</taxon>
        <taxon>Actinomycetes</taxon>
        <taxon>Mycobacteriales</taxon>
        <taxon>Mycobacteriaceae</taxon>
        <taxon>Mycobacterium</taxon>
    </lineage>
</organism>
<gene>
    <name evidence="1" type="ORF">A5635_23400</name>
</gene>
<proteinExistence type="predicted"/>
<reference evidence="1 2" key="1">
    <citation type="submission" date="2016-06" db="EMBL/GenBank/DDBJ databases">
        <authorList>
            <person name="Kjaerup R.B."/>
            <person name="Dalgaard T.S."/>
            <person name="Juul-Madsen H.R."/>
        </authorList>
    </citation>
    <scope>NUCLEOTIDE SEQUENCE [LARGE SCALE GENOMIC DNA]</scope>
    <source>
        <strain evidence="1 2">1245335.1</strain>
    </source>
</reference>
<sequence length="96" mass="10016">MASPASAEALTGPYTAVIGNGPTINETWTFTPCGPGCTNLTMGNQAVRQLHLEGSTWKWSENQDGVTCITTIDSTTLAGLFGCVPMTLPLQLTKAG</sequence>
<evidence type="ECO:0000313" key="1">
    <source>
        <dbReference type="EMBL" id="OBK21447.1"/>
    </source>
</evidence>
<dbReference type="AlphaFoldDB" id="A0A1A3NM84"/>